<dbReference type="AlphaFoldDB" id="A0A8S2L0T7"/>
<dbReference type="Proteomes" id="UP000681720">
    <property type="component" value="Unassembled WGS sequence"/>
</dbReference>
<organism evidence="1 2">
    <name type="scientific">Rotaria magnacalcarata</name>
    <dbReference type="NCBI Taxonomy" id="392030"/>
    <lineage>
        <taxon>Eukaryota</taxon>
        <taxon>Metazoa</taxon>
        <taxon>Spiralia</taxon>
        <taxon>Gnathifera</taxon>
        <taxon>Rotifera</taxon>
        <taxon>Eurotatoria</taxon>
        <taxon>Bdelloidea</taxon>
        <taxon>Philodinida</taxon>
        <taxon>Philodinidae</taxon>
        <taxon>Rotaria</taxon>
    </lineage>
</organism>
<reference evidence="1" key="1">
    <citation type="submission" date="2021-02" db="EMBL/GenBank/DDBJ databases">
        <authorList>
            <person name="Nowell W R."/>
        </authorList>
    </citation>
    <scope>NUCLEOTIDE SEQUENCE</scope>
</reference>
<sequence length="98" mass="10665">MHICDFIEDSSHVSRRISCTNEIGSNEVTAIADRANANAEVDGLVSRGGAAEAGGDASPNEDVSSGEAFFLEVIFDHHHYQTQIHLTHQQHVVHKINT</sequence>
<evidence type="ECO:0000313" key="1">
    <source>
        <dbReference type="EMBL" id="CAF3878633.1"/>
    </source>
</evidence>
<name>A0A8S2L0T7_9BILA</name>
<evidence type="ECO:0000313" key="2">
    <source>
        <dbReference type="Proteomes" id="UP000681720"/>
    </source>
</evidence>
<protein>
    <submittedName>
        <fullName evidence="1">Uncharacterized protein</fullName>
    </submittedName>
</protein>
<comment type="caution">
    <text evidence="1">The sequence shown here is derived from an EMBL/GenBank/DDBJ whole genome shotgun (WGS) entry which is preliminary data.</text>
</comment>
<accession>A0A8S2L0T7</accession>
<gene>
    <name evidence="1" type="ORF">GIL414_LOCUS5425</name>
</gene>
<proteinExistence type="predicted"/>
<dbReference type="EMBL" id="CAJOBJ010001428">
    <property type="protein sequence ID" value="CAF3878633.1"/>
    <property type="molecule type" value="Genomic_DNA"/>
</dbReference>